<name>A0A2N6K650_FISMU</name>
<feature type="transmembrane region" description="Helical" evidence="2">
    <location>
        <begin position="238"/>
        <end position="259"/>
    </location>
</feature>
<dbReference type="CDD" id="cd18710">
    <property type="entry name" value="PIN_VapC-like"/>
    <property type="match status" value="1"/>
</dbReference>
<dbReference type="InterPro" id="IPR002716">
    <property type="entry name" value="PIN_dom"/>
</dbReference>
<comment type="caution">
    <text evidence="4">The sequence shown here is derived from an EMBL/GenBank/DDBJ whole genome shotgun (WGS) entry which is preliminary data.</text>
</comment>
<accession>A0A2N6K650</accession>
<feature type="region of interest" description="Disordered" evidence="1">
    <location>
        <begin position="178"/>
        <end position="235"/>
    </location>
</feature>
<keyword evidence="2" id="KW-1133">Transmembrane helix</keyword>
<feature type="compositionally biased region" description="Polar residues" evidence="1">
    <location>
        <begin position="219"/>
        <end position="232"/>
    </location>
</feature>
<evidence type="ECO:0000313" key="4">
    <source>
        <dbReference type="EMBL" id="PLZ92252.1"/>
    </source>
</evidence>
<evidence type="ECO:0000256" key="2">
    <source>
        <dbReference type="SAM" id="Phobius"/>
    </source>
</evidence>
<dbReference type="AlphaFoldDB" id="A0A2N6K650"/>
<evidence type="ECO:0000259" key="3">
    <source>
        <dbReference type="Pfam" id="PF13638"/>
    </source>
</evidence>
<dbReference type="EMBL" id="NRQW01000128">
    <property type="protein sequence ID" value="PLZ92252.1"/>
    <property type="molecule type" value="Genomic_DNA"/>
</dbReference>
<keyword evidence="2" id="KW-0472">Membrane</keyword>
<evidence type="ECO:0000256" key="1">
    <source>
        <dbReference type="SAM" id="MobiDB-lite"/>
    </source>
</evidence>
<keyword evidence="5" id="KW-1185">Reference proteome</keyword>
<dbReference type="Pfam" id="PF13638">
    <property type="entry name" value="PIN_4"/>
    <property type="match status" value="1"/>
</dbReference>
<dbReference type="InterPro" id="IPR049931">
    <property type="entry name" value="PIN_VapC-like"/>
</dbReference>
<organism evidence="4 5">
    <name type="scientific">Fischerella muscicola CCMEE 5323</name>
    <dbReference type="NCBI Taxonomy" id="2019572"/>
    <lineage>
        <taxon>Bacteria</taxon>
        <taxon>Bacillati</taxon>
        <taxon>Cyanobacteriota</taxon>
        <taxon>Cyanophyceae</taxon>
        <taxon>Nostocales</taxon>
        <taxon>Hapalosiphonaceae</taxon>
        <taxon>Fischerella</taxon>
    </lineage>
</organism>
<reference evidence="4 5" key="1">
    <citation type="submission" date="2017-08" db="EMBL/GenBank/DDBJ databases">
        <title>Genomes of Fischerella (Mastigocladus) sp. strains.</title>
        <authorList>
            <person name="Miller S.R."/>
        </authorList>
    </citation>
    <scope>NUCLEOTIDE SEQUENCE [LARGE SCALE GENOMIC DNA]</scope>
    <source>
        <strain evidence="4 5">CCMEE 5323</strain>
    </source>
</reference>
<dbReference type="Gene3D" id="3.40.50.1010">
    <property type="entry name" value="5'-nuclease"/>
    <property type="match status" value="1"/>
</dbReference>
<sequence>MSNLPIKKPVFEYKHLLVFDTIALLSADKSNRLQVWRNNEQLGECYIPGATYAEISRISQEKENPDFHAAKAFLEFAGKGSRYKIQPKEDNRQIPLDNEKDRQILACAHRLARENPNSVIILVTYDPTMKGLAGQSGLPNFCTLTAKDLSDWFFLDYYRGKVPQAVSDAYQRIKRFQSAGGQNHKQANHFPKPQNQPHKNKNKQQRQIQPTPEPRKLQGAQSHQNQHQNPSKPQKKQFFNPVIIGLASAFVAVVVLSAINNFTGNNSATIVAQEVIDNQPVKPTPPDLIAKAESSIIQFQSTKEPSILRQSLNALQTLKNQQALRLDKEGEQRLSRLKHKYGIEVLASSGQKAEAIKMLEEIPQSYSDYKNVKKSLNKLKN</sequence>
<proteinExistence type="predicted"/>
<protein>
    <recommendedName>
        <fullName evidence="3">PIN domain-containing protein</fullName>
    </recommendedName>
</protein>
<gene>
    <name evidence="4" type="ORF">CEN44_06370</name>
</gene>
<keyword evidence="2" id="KW-0812">Transmembrane</keyword>
<dbReference type="RefSeq" id="WP_016868100.1">
    <property type="nucleotide sequence ID" value="NZ_CAWNVR010000197.1"/>
</dbReference>
<evidence type="ECO:0000313" key="5">
    <source>
        <dbReference type="Proteomes" id="UP000235036"/>
    </source>
</evidence>
<feature type="domain" description="PIN" evidence="3">
    <location>
        <begin position="18"/>
        <end position="138"/>
    </location>
</feature>
<dbReference type="Proteomes" id="UP000235036">
    <property type="component" value="Unassembled WGS sequence"/>
</dbReference>